<dbReference type="EMBL" id="CM055104">
    <property type="protein sequence ID" value="KAJ7533171.1"/>
    <property type="molecule type" value="Genomic_DNA"/>
</dbReference>
<sequence length="267" mass="30462">MNYCLLINTFRIRYIAGHISGKLCKDFELLLFGCYAAGIHRRSGQICSCHCYKMRPFKLLSIVAKEADCANLLQNFKRRNQFSCHKHQPSWIPFVGTLSAELHHFIFSHVSSYASPSQKRGFIPGSLILRDVTCWPCNKAEFPFPIHTYGLSNSRPGKRLVSFERSLLARSMHHAGCAGWLMACRNIAVHRQIEKDAGSNHGERSKLLGDKLVLQGLMFHGHHGVYDEEKKLGQKFRVDVDVWLDLRKAGATDQLEYSVSYAEIYRC</sequence>
<reference evidence="2" key="1">
    <citation type="journal article" date="2024" name="Proc. Natl. Acad. Sci. U.S.A.">
        <title>Extraordinary preservation of gene collinearity over three hundred million years revealed in homosporous lycophytes.</title>
        <authorList>
            <person name="Li C."/>
            <person name="Wickell D."/>
            <person name="Kuo L.Y."/>
            <person name="Chen X."/>
            <person name="Nie B."/>
            <person name="Liao X."/>
            <person name="Peng D."/>
            <person name="Ji J."/>
            <person name="Jenkins J."/>
            <person name="Williams M."/>
            <person name="Shu S."/>
            <person name="Plott C."/>
            <person name="Barry K."/>
            <person name="Rajasekar S."/>
            <person name="Grimwood J."/>
            <person name="Han X."/>
            <person name="Sun S."/>
            <person name="Hou Z."/>
            <person name="He W."/>
            <person name="Dai G."/>
            <person name="Sun C."/>
            <person name="Schmutz J."/>
            <person name="Leebens-Mack J.H."/>
            <person name="Li F.W."/>
            <person name="Wang L."/>
        </authorList>
    </citation>
    <scope>NUCLEOTIDE SEQUENCE [LARGE SCALE GENOMIC DNA]</scope>
    <source>
        <strain evidence="2">cv. PW_Plant_1</strain>
    </source>
</reference>
<accession>A0ACC2BTP2</accession>
<name>A0ACC2BTP2_DIPCM</name>
<evidence type="ECO:0000313" key="1">
    <source>
        <dbReference type="EMBL" id="KAJ7533171.1"/>
    </source>
</evidence>
<protein>
    <submittedName>
        <fullName evidence="1">Uncharacterized protein</fullName>
    </submittedName>
</protein>
<evidence type="ECO:0000313" key="2">
    <source>
        <dbReference type="Proteomes" id="UP001162992"/>
    </source>
</evidence>
<keyword evidence="2" id="KW-1185">Reference proteome</keyword>
<organism evidence="1 2">
    <name type="scientific">Diphasiastrum complanatum</name>
    <name type="common">Issler's clubmoss</name>
    <name type="synonym">Lycopodium complanatum</name>
    <dbReference type="NCBI Taxonomy" id="34168"/>
    <lineage>
        <taxon>Eukaryota</taxon>
        <taxon>Viridiplantae</taxon>
        <taxon>Streptophyta</taxon>
        <taxon>Embryophyta</taxon>
        <taxon>Tracheophyta</taxon>
        <taxon>Lycopodiopsida</taxon>
        <taxon>Lycopodiales</taxon>
        <taxon>Lycopodiaceae</taxon>
        <taxon>Lycopodioideae</taxon>
        <taxon>Diphasiastrum</taxon>
    </lineage>
</organism>
<proteinExistence type="predicted"/>
<dbReference type="Proteomes" id="UP001162992">
    <property type="component" value="Chromosome 13"/>
</dbReference>
<gene>
    <name evidence="1" type="ORF">O6H91_13G036000</name>
</gene>
<comment type="caution">
    <text evidence="1">The sequence shown here is derived from an EMBL/GenBank/DDBJ whole genome shotgun (WGS) entry which is preliminary data.</text>
</comment>